<reference evidence="3" key="1">
    <citation type="journal article" date="2019" name="Int. J. Syst. Evol. Microbiol.">
        <title>The Global Catalogue of Microorganisms (GCM) 10K type strain sequencing project: providing services to taxonomists for standard genome sequencing and annotation.</title>
        <authorList>
            <consortium name="The Broad Institute Genomics Platform"/>
            <consortium name="The Broad Institute Genome Sequencing Center for Infectious Disease"/>
            <person name="Wu L."/>
            <person name="Ma J."/>
        </authorList>
    </citation>
    <scope>NUCLEOTIDE SEQUENCE [LARGE SCALE GENOMIC DNA]</scope>
    <source>
        <strain evidence="3">JCM 30234</strain>
    </source>
</reference>
<accession>A0ABW2UTQ7</accession>
<keyword evidence="1" id="KW-0175">Coiled coil</keyword>
<dbReference type="InterPro" id="IPR042226">
    <property type="entry name" value="eFR1_2_sf"/>
</dbReference>
<proteinExistence type="predicted"/>
<keyword evidence="3" id="KW-1185">Reference proteome</keyword>
<name>A0ABW2UTQ7_9BACI</name>
<protein>
    <submittedName>
        <fullName evidence="2">VLRF1 family aeRF1-type release factor</fullName>
    </submittedName>
</protein>
<feature type="coiled-coil region" evidence="1">
    <location>
        <begin position="35"/>
        <end position="82"/>
    </location>
</feature>
<evidence type="ECO:0000313" key="2">
    <source>
        <dbReference type="EMBL" id="MFC7747164.1"/>
    </source>
</evidence>
<dbReference type="InterPro" id="IPR040983">
    <property type="entry name" value="Bact_RF_family5"/>
</dbReference>
<dbReference type="Proteomes" id="UP001596620">
    <property type="component" value="Unassembled WGS sequence"/>
</dbReference>
<sequence>MKDYLKQLENTAYEEPKKVFTLYLNTDPRDPEQQADEWKIRLKNALKDLANKTQDSDSHEEKNQAKEIREKVENEIYGKENELKRSIILFATSDEDLWFSEALNIPVTTEYHWDNKPHTEQLQNLLSDYPHSGVLVIQQDRAQLIETEIGMVLNTDYYKLDLNTDNWREHQGPQGSDWTQGGAKKDEYQERVEAHQQRWFKSLAETIQKKAKQQGWDELQLVGENDEIKHLKDYFDRKINKMVPRNLLDENPSKIVADVFEEE</sequence>
<gene>
    <name evidence="2" type="ORF">ACFQU8_07930</name>
</gene>
<dbReference type="RefSeq" id="WP_382358684.1">
    <property type="nucleotide sequence ID" value="NZ_JBHTGR010000016.1"/>
</dbReference>
<dbReference type="Pfam" id="PF18846">
    <property type="entry name" value="baeRF_family5"/>
    <property type="match status" value="1"/>
</dbReference>
<evidence type="ECO:0000313" key="3">
    <source>
        <dbReference type="Proteomes" id="UP001596620"/>
    </source>
</evidence>
<comment type="caution">
    <text evidence="2">The sequence shown here is derived from an EMBL/GenBank/DDBJ whole genome shotgun (WGS) entry which is preliminary data.</text>
</comment>
<dbReference type="EMBL" id="JBHTGR010000016">
    <property type="protein sequence ID" value="MFC7747164.1"/>
    <property type="molecule type" value="Genomic_DNA"/>
</dbReference>
<dbReference type="Gene3D" id="3.30.420.60">
    <property type="entry name" value="eRF1 domain 2"/>
    <property type="match status" value="1"/>
</dbReference>
<organism evidence="2 3">
    <name type="scientific">Lentibacillus kimchii</name>
    <dbReference type="NCBI Taxonomy" id="1542911"/>
    <lineage>
        <taxon>Bacteria</taxon>
        <taxon>Bacillati</taxon>
        <taxon>Bacillota</taxon>
        <taxon>Bacilli</taxon>
        <taxon>Bacillales</taxon>
        <taxon>Bacillaceae</taxon>
        <taxon>Lentibacillus</taxon>
    </lineage>
</organism>
<evidence type="ECO:0000256" key="1">
    <source>
        <dbReference type="SAM" id="Coils"/>
    </source>
</evidence>